<feature type="compositionally biased region" description="Polar residues" evidence="1">
    <location>
        <begin position="58"/>
        <end position="68"/>
    </location>
</feature>
<organism evidence="2">
    <name type="scientific">Setaria italica</name>
    <name type="common">Foxtail millet</name>
    <name type="synonym">Panicum italicum</name>
    <dbReference type="NCBI Taxonomy" id="4555"/>
    <lineage>
        <taxon>Eukaryota</taxon>
        <taxon>Viridiplantae</taxon>
        <taxon>Streptophyta</taxon>
        <taxon>Embryophyta</taxon>
        <taxon>Tracheophyta</taxon>
        <taxon>Spermatophyta</taxon>
        <taxon>Magnoliopsida</taxon>
        <taxon>Liliopsida</taxon>
        <taxon>Poales</taxon>
        <taxon>Poaceae</taxon>
        <taxon>PACMAD clade</taxon>
        <taxon>Panicoideae</taxon>
        <taxon>Panicodae</taxon>
        <taxon>Paniceae</taxon>
        <taxon>Cenchrinae</taxon>
        <taxon>Setaria</taxon>
    </lineage>
</organism>
<reference evidence="2" key="2">
    <citation type="submission" date="2015-07" db="EMBL/GenBank/DDBJ databases">
        <authorList>
            <person name="Noorani M."/>
        </authorList>
    </citation>
    <scope>NUCLEOTIDE SEQUENCE</scope>
    <source>
        <strain evidence="2">Yugu1</strain>
    </source>
</reference>
<name>A0A368SN81_SETIT</name>
<proteinExistence type="predicted"/>
<protein>
    <submittedName>
        <fullName evidence="2">Uncharacterized protein</fullName>
    </submittedName>
</protein>
<feature type="region of interest" description="Disordered" evidence="1">
    <location>
        <begin position="48"/>
        <end position="68"/>
    </location>
</feature>
<dbReference type="AlphaFoldDB" id="A0A368SN81"/>
<gene>
    <name evidence="2" type="ORF">SETIT_9G280600v2</name>
</gene>
<evidence type="ECO:0000256" key="1">
    <source>
        <dbReference type="SAM" id="MobiDB-lite"/>
    </source>
</evidence>
<reference evidence="2" key="1">
    <citation type="journal article" date="2012" name="Nat. Biotechnol.">
        <title>Reference genome sequence of the model plant Setaria.</title>
        <authorList>
            <person name="Bennetzen J.L."/>
            <person name="Schmutz J."/>
            <person name="Wang H."/>
            <person name="Percifield R."/>
            <person name="Hawkins J."/>
            <person name="Pontaroli A.C."/>
            <person name="Estep M."/>
            <person name="Feng L."/>
            <person name="Vaughn J.N."/>
            <person name="Grimwood J."/>
            <person name="Jenkins J."/>
            <person name="Barry K."/>
            <person name="Lindquist E."/>
            <person name="Hellsten U."/>
            <person name="Deshpande S."/>
            <person name="Wang X."/>
            <person name="Wu X."/>
            <person name="Mitros T."/>
            <person name="Triplett J."/>
            <person name="Yang X."/>
            <person name="Ye C.Y."/>
            <person name="Mauro-Herrera M."/>
            <person name="Wang L."/>
            <person name="Li P."/>
            <person name="Sharma M."/>
            <person name="Sharma R."/>
            <person name="Ronald P.C."/>
            <person name="Panaud O."/>
            <person name="Kellogg E.A."/>
            <person name="Brutnell T.P."/>
            <person name="Doust A.N."/>
            <person name="Tuskan G.A."/>
            <person name="Rokhsar D."/>
            <person name="Devos K.M."/>
        </authorList>
    </citation>
    <scope>NUCLEOTIDE SEQUENCE [LARGE SCALE GENOMIC DNA]</scope>
    <source>
        <strain evidence="2">Yugu1</strain>
    </source>
</reference>
<accession>A0A368SN81</accession>
<dbReference type="EMBL" id="CM003536">
    <property type="protein sequence ID" value="RCV43260.1"/>
    <property type="molecule type" value="Genomic_DNA"/>
</dbReference>
<sequence length="68" mass="7661">MALAHEGLLRTETRDLRSTRAFGVRRWRDSPQDSRSESCCDRLILDASYQKAEEQSDPTKSTSTSEAG</sequence>
<evidence type="ECO:0000313" key="2">
    <source>
        <dbReference type="EMBL" id="RCV43260.1"/>
    </source>
</evidence>